<evidence type="ECO:0000313" key="2">
    <source>
        <dbReference type="Proteomes" id="UP001320706"/>
    </source>
</evidence>
<proteinExistence type="predicted"/>
<keyword evidence="2" id="KW-1185">Reference proteome</keyword>
<accession>A0ACC3SI42</accession>
<protein>
    <submittedName>
        <fullName evidence="1">Uncharacterized protein</fullName>
    </submittedName>
</protein>
<dbReference type="Proteomes" id="UP001320706">
    <property type="component" value="Unassembled WGS sequence"/>
</dbReference>
<evidence type="ECO:0000313" key="1">
    <source>
        <dbReference type="EMBL" id="KAK8215169.1"/>
    </source>
</evidence>
<name>A0ACC3SI42_9PEZI</name>
<reference evidence="1" key="1">
    <citation type="submission" date="2024-02" db="EMBL/GenBank/DDBJ databases">
        <title>Metagenome Assembled Genome of Zalaria obscura JY119.</title>
        <authorList>
            <person name="Vighnesh L."/>
            <person name="Jagadeeshwari U."/>
            <person name="Venkata Ramana C."/>
            <person name="Sasikala C."/>
        </authorList>
    </citation>
    <scope>NUCLEOTIDE SEQUENCE</scope>
    <source>
        <strain evidence="1">JY119</strain>
    </source>
</reference>
<gene>
    <name evidence="1" type="ORF">M8818_002179</name>
</gene>
<dbReference type="EMBL" id="JAMKPW020000009">
    <property type="protein sequence ID" value="KAK8215169.1"/>
    <property type="molecule type" value="Genomic_DNA"/>
</dbReference>
<sequence length="221" mass="24184">MGFTSGFIGGLTLTTTLLYVSLSLHERNRLYQSTLLRQSSLVLNNITTPTPPTAPPTARTIVPGVAERVKERWNRELEENVRRLQRVDWSGLVTGAEGVVGRVLGRVGEEVGRDAQIAGAKIHGAAVVAEQKAEKGWQRVQESAKEGLREAEVLARKGVERVEQAGKDAVEGAKEAGHKVKEDSKIAEEEFEDLLAARTRAVANMELDPVQKRRMAEGRIG</sequence>
<comment type="caution">
    <text evidence="1">The sequence shown here is derived from an EMBL/GenBank/DDBJ whole genome shotgun (WGS) entry which is preliminary data.</text>
</comment>
<organism evidence="1 2">
    <name type="scientific">Zalaria obscura</name>
    <dbReference type="NCBI Taxonomy" id="2024903"/>
    <lineage>
        <taxon>Eukaryota</taxon>
        <taxon>Fungi</taxon>
        <taxon>Dikarya</taxon>
        <taxon>Ascomycota</taxon>
        <taxon>Pezizomycotina</taxon>
        <taxon>Dothideomycetes</taxon>
        <taxon>Dothideomycetidae</taxon>
        <taxon>Dothideales</taxon>
        <taxon>Zalariaceae</taxon>
        <taxon>Zalaria</taxon>
    </lineage>
</organism>